<dbReference type="AlphaFoldDB" id="A0AAN8P745"/>
<accession>A0AAN8P745</accession>
<dbReference type="Proteomes" id="UP001372834">
    <property type="component" value="Unassembled WGS sequence"/>
</dbReference>
<evidence type="ECO:0000313" key="1">
    <source>
        <dbReference type="EMBL" id="KAK6640034.1"/>
    </source>
</evidence>
<dbReference type="EMBL" id="JAWJWE010000003">
    <property type="protein sequence ID" value="KAK6640034.1"/>
    <property type="molecule type" value="Genomic_DNA"/>
</dbReference>
<comment type="caution">
    <text evidence="1">The sequence shown here is derived from an EMBL/GenBank/DDBJ whole genome shotgun (WGS) entry which is preliminary data.</text>
</comment>
<gene>
    <name evidence="1" type="ORF">RUM43_008311</name>
</gene>
<feature type="non-terminal residue" evidence="1">
    <location>
        <position position="81"/>
    </location>
</feature>
<protein>
    <submittedName>
        <fullName evidence="1">Uncharacterized protein</fullName>
    </submittedName>
</protein>
<evidence type="ECO:0000313" key="2">
    <source>
        <dbReference type="Proteomes" id="UP001372834"/>
    </source>
</evidence>
<name>A0AAN8P745_POLSC</name>
<sequence>MGWKEIIKKIGNYVITYKFFRDKKTRLRCKKLEVDYFSAQILRGRGKLNRYLTHFKIFSSKVCSLCQDQEVDDVDGANHTK</sequence>
<organism evidence="1 2">
    <name type="scientific">Polyplax serrata</name>
    <name type="common">Common mouse louse</name>
    <dbReference type="NCBI Taxonomy" id="468196"/>
    <lineage>
        <taxon>Eukaryota</taxon>
        <taxon>Metazoa</taxon>
        <taxon>Ecdysozoa</taxon>
        <taxon>Arthropoda</taxon>
        <taxon>Hexapoda</taxon>
        <taxon>Insecta</taxon>
        <taxon>Pterygota</taxon>
        <taxon>Neoptera</taxon>
        <taxon>Paraneoptera</taxon>
        <taxon>Psocodea</taxon>
        <taxon>Troctomorpha</taxon>
        <taxon>Phthiraptera</taxon>
        <taxon>Anoplura</taxon>
        <taxon>Polyplacidae</taxon>
        <taxon>Polyplax</taxon>
    </lineage>
</organism>
<proteinExistence type="predicted"/>
<reference evidence="1 2" key="1">
    <citation type="submission" date="2023-10" db="EMBL/GenBank/DDBJ databases">
        <title>Genomes of two closely related lineages of the louse Polyplax serrata with different host specificities.</title>
        <authorList>
            <person name="Martinu J."/>
            <person name="Tarabai H."/>
            <person name="Stefka J."/>
            <person name="Hypsa V."/>
        </authorList>
    </citation>
    <scope>NUCLEOTIDE SEQUENCE [LARGE SCALE GENOMIC DNA]</scope>
    <source>
        <strain evidence="1">HR10_N</strain>
    </source>
</reference>